<accession>A0A067P734</accession>
<dbReference type="InParanoid" id="A0A067P734"/>
<gene>
    <name evidence="2" type="ORF">JAAARDRAFT_211541</name>
</gene>
<keyword evidence="3" id="KW-1185">Reference proteome</keyword>
<feature type="compositionally biased region" description="Basic and acidic residues" evidence="1">
    <location>
        <begin position="1"/>
        <end position="12"/>
    </location>
</feature>
<sequence length="136" mass="14770">MPRLPEIKDKGKGRTRAGTIRASDYGQGRPLPETSIPSPATSSSSLRAKPHSTASTSPGPFSLGEPFEPSIPTVMARPHQLPRRKTAVRAKRLGSPVHILKMTIGEPLSPQKDGESDDELLLIPRGWGYAHWDVSE</sequence>
<name>A0A067P734_9AGAM</name>
<feature type="region of interest" description="Disordered" evidence="1">
    <location>
        <begin position="1"/>
        <end position="88"/>
    </location>
</feature>
<reference evidence="3" key="1">
    <citation type="journal article" date="2014" name="Proc. Natl. Acad. Sci. U.S.A.">
        <title>Extensive sampling of basidiomycete genomes demonstrates inadequacy of the white-rot/brown-rot paradigm for wood decay fungi.</title>
        <authorList>
            <person name="Riley R."/>
            <person name="Salamov A.A."/>
            <person name="Brown D.W."/>
            <person name="Nagy L.G."/>
            <person name="Floudas D."/>
            <person name="Held B.W."/>
            <person name="Levasseur A."/>
            <person name="Lombard V."/>
            <person name="Morin E."/>
            <person name="Otillar R."/>
            <person name="Lindquist E.A."/>
            <person name="Sun H."/>
            <person name="LaButti K.M."/>
            <person name="Schmutz J."/>
            <person name="Jabbour D."/>
            <person name="Luo H."/>
            <person name="Baker S.E."/>
            <person name="Pisabarro A.G."/>
            <person name="Walton J.D."/>
            <person name="Blanchette R.A."/>
            <person name="Henrissat B."/>
            <person name="Martin F."/>
            <person name="Cullen D."/>
            <person name="Hibbett D.S."/>
            <person name="Grigoriev I.V."/>
        </authorList>
    </citation>
    <scope>NUCLEOTIDE SEQUENCE [LARGE SCALE GENOMIC DNA]</scope>
    <source>
        <strain evidence="3">MUCL 33604</strain>
    </source>
</reference>
<feature type="compositionally biased region" description="Low complexity" evidence="1">
    <location>
        <begin position="34"/>
        <end position="45"/>
    </location>
</feature>
<proteinExistence type="predicted"/>
<dbReference type="AlphaFoldDB" id="A0A067P734"/>
<dbReference type="Proteomes" id="UP000027265">
    <property type="component" value="Unassembled WGS sequence"/>
</dbReference>
<evidence type="ECO:0000313" key="2">
    <source>
        <dbReference type="EMBL" id="KDQ50713.1"/>
    </source>
</evidence>
<evidence type="ECO:0000313" key="3">
    <source>
        <dbReference type="Proteomes" id="UP000027265"/>
    </source>
</evidence>
<dbReference type="EMBL" id="KL197756">
    <property type="protein sequence ID" value="KDQ50713.1"/>
    <property type="molecule type" value="Genomic_DNA"/>
</dbReference>
<evidence type="ECO:0000256" key="1">
    <source>
        <dbReference type="SAM" id="MobiDB-lite"/>
    </source>
</evidence>
<protein>
    <submittedName>
        <fullName evidence="2">Uncharacterized protein</fullName>
    </submittedName>
</protein>
<dbReference type="HOGENOM" id="CLU_1875742_0_0_1"/>
<organism evidence="2 3">
    <name type="scientific">Jaapia argillacea MUCL 33604</name>
    <dbReference type="NCBI Taxonomy" id="933084"/>
    <lineage>
        <taxon>Eukaryota</taxon>
        <taxon>Fungi</taxon>
        <taxon>Dikarya</taxon>
        <taxon>Basidiomycota</taxon>
        <taxon>Agaricomycotina</taxon>
        <taxon>Agaricomycetes</taxon>
        <taxon>Agaricomycetidae</taxon>
        <taxon>Jaapiales</taxon>
        <taxon>Jaapiaceae</taxon>
        <taxon>Jaapia</taxon>
    </lineage>
</organism>